<gene>
    <name evidence="2" type="ORF">LUZ61_008955</name>
</gene>
<dbReference type="AlphaFoldDB" id="A0AAD6EY41"/>
<evidence type="ECO:0008006" key="4">
    <source>
        <dbReference type="Google" id="ProtNLM"/>
    </source>
</evidence>
<name>A0AAD6EY41_9POAL</name>
<dbReference type="InterPro" id="IPR055301">
    <property type="entry name" value="Lea14-like_2"/>
</dbReference>
<feature type="transmembrane region" description="Helical" evidence="1">
    <location>
        <begin position="44"/>
        <end position="67"/>
    </location>
</feature>
<sequence>MQTQPEVMLKPSAPPIPMVPLPLHPLTAPPEPIPKKKPKTCLKVICCLLLIIIVLIAVFMFFALYLFKKRDIQITANNLNLEDMSFTMTPITLNMVFGINIGIKNPNYAGFKYESTNTTILYHGLLAGISPMPAGMIKARSSKTMHNTIYIIAATIVNSPFLLPELVAGKLLLTSKTSMVGKVVLFNNIKIHATVDASCDIIVDLQSQTMTSNCNGNVKMS</sequence>
<keyword evidence="1" id="KW-0472">Membrane</keyword>
<keyword evidence="3" id="KW-1185">Reference proteome</keyword>
<keyword evidence="1" id="KW-0812">Transmembrane</keyword>
<accession>A0AAD6EY41</accession>
<evidence type="ECO:0000313" key="3">
    <source>
        <dbReference type="Proteomes" id="UP001210211"/>
    </source>
</evidence>
<dbReference type="EMBL" id="JAMRDG010000001">
    <property type="protein sequence ID" value="KAJ3705250.1"/>
    <property type="molecule type" value="Genomic_DNA"/>
</dbReference>
<keyword evidence="1" id="KW-1133">Transmembrane helix</keyword>
<proteinExistence type="predicted"/>
<comment type="caution">
    <text evidence="2">The sequence shown here is derived from an EMBL/GenBank/DDBJ whole genome shotgun (WGS) entry which is preliminary data.</text>
</comment>
<reference evidence="2 3" key="1">
    <citation type="journal article" date="2022" name="Cell">
        <title>Repeat-based holocentromeres influence genome architecture and karyotype evolution.</title>
        <authorList>
            <person name="Hofstatter P.G."/>
            <person name="Thangavel G."/>
            <person name="Lux T."/>
            <person name="Neumann P."/>
            <person name="Vondrak T."/>
            <person name="Novak P."/>
            <person name="Zhang M."/>
            <person name="Costa L."/>
            <person name="Castellani M."/>
            <person name="Scott A."/>
            <person name="Toegelov H."/>
            <person name="Fuchs J."/>
            <person name="Mata-Sucre Y."/>
            <person name="Dias Y."/>
            <person name="Vanzela A.L.L."/>
            <person name="Huettel B."/>
            <person name="Almeida C.C.S."/>
            <person name="Simkova H."/>
            <person name="Souza G."/>
            <person name="Pedrosa-Harand A."/>
            <person name="Macas J."/>
            <person name="Mayer K.F.X."/>
            <person name="Houben A."/>
            <person name="Marques A."/>
        </authorList>
    </citation>
    <scope>NUCLEOTIDE SEQUENCE [LARGE SCALE GENOMIC DNA]</scope>
    <source>
        <strain evidence="2">RhyTen1mFocal</strain>
    </source>
</reference>
<evidence type="ECO:0000313" key="2">
    <source>
        <dbReference type="EMBL" id="KAJ3705250.1"/>
    </source>
</evidence>
<protein>
    <recommendedName>
        <fullName evidence="4">Late embryogenesis abundant protein LEA-2 subgroup domain-containing protein</fullName>
    </recommendedName>
</protein>
<organism evidence="2 3">
    <name type="scientific">Rhynchospora tenuis</name>
    <dbReference type="NCBI Taxonomy" id="198213"/>
    <lineage>
        <taxon>Eukaryota</taxon>
        <taxon>Viridiplantae</taxon>
        <taxon>Streptophyta</taxon>
        <taxon>Embryophyta</taxon>
        <taxon>Tracheophyta</taxon>
        <taxon>Spermatophyta</taxon>
        <taxon>Magnoliopsida</taxon>
        <taxon>Liliopsida</taxon>
        <taxon>Poales</taxon>
        <taxon>Cyperaceae</taxon>
        <taxon>Cyperoideae</taxon>
        <taxon>Rhynchosporeae</taxon>
        <taxon>Rhynchospora</taxon>
    </lineage>
</organism>
<evidence type="ECO:0000256" key="1">
    <source>
        <dbReference type="SAM" id="Phobius"/>
    </source>
</evidence>
<dbReference type="Proteomes" id="UP001210211">
    <property type="component" value="Unassembled WGS sequence"/>
</dbReference>
<dbReference type="PANTHER" id="PTHR31852">
    <property type="entry name" value="LATE EMBRYOGENESIS ABUNDANT (LEA) HYDROXYPROLINE-RICH GLYCOPROTEIN FAMILY"/>
    <property type="match status" value="1"/>
</dbReference>